<evidence type="ECO:0000256" key="3">
    <source>
        <dbReference type="ARBA" id="ARBA00022801"/>
    </source>
</evidence>
<evidence type="ECO:0000313" key="8">
    <source>
        <dbReference type="Proteomes" id="UP000663861"/>
    </source>
</evidence>
<dbReference type="GO" id="GO:0016787">
    <property type="term" value="F:hydrolase activity"/>
    <property type="evidence" value="ECO:0007669"/>
    <property type="project" value="UniProtKB-KW"/>
</dbReference>
<dbReference type="SMART" id="SM00849">
    <property type="entry name" value="Lactamase_B"/>
    <property type="match status" value="1"/>
</dbReference>
<keyword evidence="2" id="KW-0479">Metal-binding</keyword>
<evidence type="ECO:0000259" key="5">
    <source>
        <dbReference type="SMART" id="SM00849"/>
    </source>
</evidence>
<dbReference type="EMBL" id="CAJMWX010001551">
    <property type="protein sequence ID" value="CAE6495730.1"/>
    <property type="molecule type" value="Genomic_DNA"/>
</dbReference>
<dbReference type="Pfam" id="PF00753">
    <property type="entry name" value="Lactamase_B"/>
    <property type="match status" value="1"/>
</dbReference>
<reference evidence="6" key="1">
    <citation type="submission" date="2021-01" db="EMBL/GenBank/DDBJ databases">
        <authorList>
            <person name="Kaushik A."/>
        </authorList>
    </citation>
    <scope>NUCLEOTIDE SEQUENCE</scope>
    <source>
        <strain evidence="7">AG4-R118</strain>
        <strain evidence="6">AG4-RS23</strain>
    </source>
</reference>
<accession>A0A8H2XE10</accession>
<dbReference type="Gene3D" id="3.60.15.10">
    <property type="entry name" value="Ribonuclease Z/Hydroxyacylglutathione hydrolase-like"/>
    <property type="match status" value="1"/>
</dbReference>
<dbReference type="EMBL" id="CAJMWY010000229">
    <property type="protein sequence ID" value="CAE6422839.1"/>
    <property type="molecule type" value="Genomic_DNA"/>
</dbReference>
<dbReference type="PANTHER" id="PTHR42978">
    <property type="entry name" value="QUORUM-QUENCHING LACTONASE YTNP-RELATED-RELATED"/>
    <property type="match status" value="1"/>
</dbReference>
<evidence type="ECO:0000313" key="7">
    <source>
        <dbReference type="EMBL" id="CAE6495730.1"/>
    </source>
</evidence>
<comment type="caution">
    <text evidence="6">The sequence shown here is derived from an EMBL/GenBank/DDBJ whole genome shotgun (WGS) entry which is preliminary data.</text>
</comment>
<dbReference type="SUPFAM" id="SSF56281">
    <property type="entry name" value="Metallo-hydrolase/oxidoreductase"/>
    <property type="match status" value="1"/>
</dbReference>
<dbReference type="InterPro" id="IPR001279">
    <property type="entry name" value="Metallo-B-lactamas"/>
</dbReference>
<evidence type="ECO:0000256" key="4">
    <source>
        <dbReference type="ARBA" id="ARBA00022833"/>
    </source>
</evidence>
<feature type="domain" description="Metallo-beta-lactamase" evidence="5">
    <location>
        <begin position="55"/>
        <end position="269"/>
    </location>
</feature>
<dbReference type="CDD" id="cd07730">
    <property type="entry name" value="metallo-hydrolase-like_MBL-fold"/>
    <property type="match status" value="1"/>
</dbReference>
<organism evidence="6 8">
    <name type="scientific">Rhizoctonia solani</name>
    <dbReference type="NCBI Taxonomy" id="456999"/>
    <lineage>
        <taxon>Eukaryota</taxon>
        <taxon>Fungi</taxon>
        <taxon>Dikarya</taxon>
        <taxon>Basidiomycota</taxon>
        <taxon>Agaricomycotina</taxon>
        <taxon>Agaricomycetes</taxon>
        <taxon>Cantharellales</taxon>
        <taxon>Ceratobasidiaceae</taxon>
        <taxon>Rhizoctonia</taxon>
    </lineage>
</organism>
<evidence type="ECO:0000313" key="6">
    <source>
        <dbReference type="EMBL" id="CAE6422839.1"/>
    </source>
</evidence>
<dbReference type="AlphaFoldDB" id="A0A8H2XE10"/>
<sequence>MSQAPMTFRLPPLHIPPSENTVKLSIIDTTSRIKGPPTNAFFEPMIKGFEVMDCPAYAFLVEHEQSDSKLLFDLGVSKDWRNGPPVIANRSLKLGWDISVSKAVSEILVEHGIPLEAINTIIWSHWHWDHTGDPHLFPSTTSLTVGPGFKSAMLPGYPNNPESPILESSFKDRELVEISFEHTPELIIGGFRAFDYFGDGSFYLLDSPGHAIGHLCGLARTTPDTFVFMGGDICHHGGQMRPTEHLPLPVSISPNPFPHRLSGLACPGSLLLDIHPKRSVTRPFYHVADPPQGGAASTDPAEAQRSVEKLMDIDCHENILTIIAHDATMLDVLEFFPKTLNDWKSKGYREESLWRFVKDFQDALP</sequence>
<evidence type="ECO:0000256" key="2">
    <source>
        <dbReference type="ARBA" id="ARBA00022723"/>
    </source>
</evidence>
<protein>
    <recommendedName>
        <fullName evidence="5">Metallo-beta-lactamase domain-containing protein</fullName>
    </recommendedName>
</protein>
<gene>
    <name evidence="7" type="ORF">RDB_LOCUS146492</name>
    <name evidence="6" type="ORF">RDB_LOCUS15741</name>
</gene>
<dbReference type="PANTHER" id="PTHR42978:SF5">
    <property type="entry name" value="METALLO-BETA-LACTAMASE DOMAIN-CONTAINING PROTEIN"/>
    <property type="match status" value="1"/>
</dbReference>
<dbReference type="InterPro" id="IPR051013">
    <property type="entry name" value="MBL_superfamily_lactonases"/>
</dbReference>
<keyword evidence="3" id="KW-0378">Hydrolase</keyword>
<dbReference type="Proteomes" id="UP000663888">
    <property type="component" value="Unassembled WGS sequence"/>
</dbReference>
<name>A0A8H2XE10_9AGAM</name>
<proteinExistence type="inferred from homology"/>
<dbReference type="Proteomes" id="UP000663861">
    <property type="component" value="Unassembled WGS sequence"/>
</dbReference>
<dbReference type="InterPro" id="IPR036866">
    <property type="entry name" value="RibonucZ/Hydroxyglut_hydro"/>
</dbReference>
<comment type="similarity">
    <text evidence="1">Belongs to the metallo-beta-lactamase superfamily.</text>
</comment>
<keyword evidence="4" id="KW-0862">Zinc</keyword>
<evidence type="ECO:0000256" key="1">
    <source>
        <dbReference type="ARBA" id="ARBA00007749"/>
    </source>
</evidence>
<dbReference type="GO" id="GO:0046872">
    <property type="term" value="F:metal ion binding"/>
    <property type="evidence" value="ECO:0007669"/>
    <property type="project" value="UniProtKB-KW"/>
</dbReference>